<dbReference type="OrthoDB" id="2592311at2759"/>
<dbReference type="KEGG" id="ksn:43591667"/>
<dbReference type="Proteomes" id="UP000322225">
    <property type="component" value="Chromosome 11"/>
</dbReference>
<feature type="region of interest" description="Disordered" evidence="1">
    <location>
        <begin position="164"/>
        <end position="183"/>
    </location>
</feature>
<evidence type="ECO:0000313" key="2">
    <source>
        <dbReference type="EMBL" id="WWD21600.1"/>
    </source>
</evidence>
<name>A0A5M6BUT8_9TREE</name>
<evidence type="ECO:0000313" key="3">
    <source>
        <dbReference type="Proteomes" id="UP000322225"/>
    </source>
</evidence>
<dbReference type="EMBL" id="CP144061">
    <property type="protein sequence ID" value="WWD21600.1"/>
    <property type="molecule type" value="Genomic_DNA"/>
</dbReference>
<accession>A0A5M6BUT8</accession>
<reference evidence="2" key="1">
    <citation type="submission" date="2017-08" db="EMBL/GenBank/DDBJ databases">
        <authorList>
            <person name="Cuomo C."/>
            <person name="Billmyre B."/>
            <person name="Heitman J."/>
        </authorList>
    </citation>
    <scope>NUCLEOTIDE SEQUENCE</scope>
    <source>
        <strain evidence="2">CBS 12478</strain>
    </source>
</reference>
<feature type="region of interest" description="Disordered" evidence="1">
    <location>
        <begin position="1"/>
        <end position="27"/>
    </location>
</feature>
<dbReference type="RefSeq" id="XP_031858233.1">
    <property type="nucleotide sequence ID" value="XM_032007498.1"/>
</dbReference>
<protein>
    <submittedName>
        <fullName evidence="2">Uncharacterized protein</fullName>
    </submittedName>
</protein>
<proteinExistence type="predicted"/>
<sequence>MARGGKHQPPPSSPTSNDSWNDDSQEDIGALLKDVKQKIHAEHKRLTQSTLAEANKYAENVKGRIEHAINVTHREELNTIHADLLASLNEQDLLLTKAHDELLLVDQEISSAISSFWKGWKEKMEGNVKMGKGCEMTMEQSLKDEEQSTQVLALAVGIDLDAGRKITNGDKAGSGNEIDVEVE</sequence>
<dbReference type="GeneID" id="43591667"/>
<organism evidence="2 3">
    <name type="scientific">Kwoniella shandongensis</name>
    <dbReference type="NCBI Taxonomy" id="1734106"/>
    <lineage>
        <taxon>Eukaryota</taxon>
        <taxon>Fungi</taxon>
        <taxon>Dikarya</taxon>
        <taxon>Basidiomycota</taxon>
        <taxon>Agaricomycotina</taxon>
        <taxon>Tremellomycetes</taxon>
        <taxon>Tremellales</taxon>
        <taxon>Cryptococcaceae</taxon>
        <taxon>Kwoniella</taxon>
    </lineage>
</organism>
<gene>
    <name evidence="2" type="ORF">CI109_106086</name>
</gene>
<reference evidence="2" key="2">
    <citation type="submission" date="2024-01" db="EMBL/GenBank/DDBJ databases">
        <title>Comparative genomics of Cryptococcus and Kwoniella reveals pathogenesis evolution and contrasting modes of karyotype evolution via chromosome fusion or intercentromeric recombination.</title>
        <authorList>
            <person name="Coelho M.A."/>
            <person name="David-Palma M."/>
            <person name="Shea T."/>
            <person name="Bowers K."/>
            <person name="McGinley-Smith S."/>
            <person name="Mohammad A.W."/>
            <person name="Gnirke A."/>
            <person name="Yurkov A.M."/>
            <person name="Nowrousian M."/>
            <person name="Sun S."/>
            <person name="Cuomo C.A."/>
            <person name="Heitman J."/>
        </authorList>
    </citation>
    <scope>NUCLEOTIDE SEQUENCE</scope>
    <source>
        <strain evidence="2">CBS 12478</strain>
    </source>
</reference>
<dbReference type="AlphaFoldDB" id="A0A5M6BUT8"/>
<evidence type="ECO:0000256" key="1">
    <source>
        <dbReference type="SAM" id="MobiDB-lite"/>
    </source>
</evidence>
<keyword evidence="3" id="KW-1185">Reference proteome</keyword>